<organism evidence="2 3">
    <name type="scientific">Planctopirus ephydatiae</name>
    <dbReference type="NCBI Taxonomy" id="2528019"/>
    <lineage>
        <taxon>Bacteria</taxon>
        <taxon>Pseudomonadati</taxon>
        <taxon>Planctomycetota</taxon>
        <taxon>Planctomycetia</taxon>
        <taxon>Planctomycetales</taxon>
        <taxon>Planctomycetaceae</taxon>
        <taxon>Planctopirus</taxon>
    </lineage>
</organism>
<evidence type="ECO:0000313" key="3">
    <source>
        <dbReference type="Proteomes" id="UP000315349"/>
    </source>
</evidence>
<keyword evidence="1" id="KW-0812">Transmembrane</keyword>
<gene>
    <name evidence="2" type="ORF">Spb1_21550</name>
</gene>
<dbReference type="KEGG" id="peh:Spb1_21550"/>
<protein>
    <submittedName>
        <fullName evidence="2">Uncharacterized protein</fullName>
    </submittedName>
</protein>
<accession>A0A518GNR2</accession>
<reference evidence="2 3" key="1">
    <citation type="submission" date="2019-02" db="EMBL/GenBank/DDBJ databases">
        <title>Deep-cultivation of Planctomycetes and their phenomic and genomic characterization uncovers novel biology.</title>
        <authorList>
            <person name="Wiegand S."/>
            <person name="Jogler M."/>
            <person name="Boedeker C."/>
            <person name="Pinto D."/>
            <person name="Vollmers J."/>
            <person name="Rivas-Marin E."/>
            <person name="Kohn T."/>
            <person name="Peeters S.H."/>
            <person name="Heuer A."/>
            <person name="Rast P."/>
            <person name="Oberbeckmann S."/>
            <person name="Bunk B."/>
            <person name="Jeske O."/>
            <person name="Meyerdierks A."/>
            <person name="Storesund J.E."/>
            <person name="Kallscheuer N."/>
            <person name="Luecker S."/>
            <person name="Lage O.M."/>
            <person name="Pohl T."/>
            <person name="Merkel B.J."/>
            <person name="Hornburger P."/>
            <person name="Mueller R.-W."/>
            <person name="Bruemmer F."/>
            <person name="Labrenz M."/>
            <person name="Spormann A.M."/>
            <person name="Op den Camp H."/>
            <person name="Overmann J."/>
            <person name="Amann R."/>
            <person name="Jetten M.S.M."/>
            <person name="Mascher T."/>
            <person name="Medema M.H."/>
            <person name="Devos D.P."/>
            <person name="Kaster A.-K."/>
            <person name="Ovreas L."/>
            <person name="Rohde M."/>
            <person name="Galperin M.Y."/>
            <person name="Jogler C."/>
        </authorList>
    </citation>
    <scope>NUCLEOTIDE SEQUENCE [LARGE SCALE GENOMIC DNA]</scope>
    <source>
        <strain evidence="2 3">Spb1</strain>
    </source>
</reference>
<proteinExistence type="predicted"/>
<feature type="transmembrane region" description="Helical" evidence="1">
    <location>
        <begin position="79"/>
        <end position="101"/>
    </location>
</feature>
<keyword evidence="3" id="KW-1185">Reference proteome</keyword>
<dbReference type="Proteomes" id="UP000315349">
    <property type="component" value="Chromosome"/>
</dbReference>
<name>A0A518GNR2_9PLAN</name>
<keyword evidence="1" id="KW-0472">Membrane</keyword>
<sequence>MKTSDPRFELIRRCRDGQATAEELAELEDSLREDVGFRKAYVQYANIDVALIAVSKAITFPIETNKPSGRSPWLSWRPLSAAAAGIMIGLFCTSLVFGFVAQRVKAVKRIPLEVFDHGFEDTKQEIDDGMPRRSGQWGVDSAVVVGTENGVRPLEGKQMLRLEPIPREKKVKNHASRVYHVLDLGSLPTDAISIDTEVKVTASFYSSKSELCSRYLIRAVALSEPPSKATRDFWSKTENDDVVSMSQRFDSVPGESNWQRFSLKMPLPRGSKTLVFILGAVPPENASENAFVHYLDDVQVTLLTPQGIQP</sequence>
<dbReference type="AlphaFoldDB" id="A0A518GNR2"/>
<keyword evidence="1" id="KW-1133">Transmembrane helix</keyword>
<evidence type="ECO:0000313" key="2">
    <source>
        <dbReference type="EMBL" id="QDV30227.1"/>
    </source>
</evidence>
<dbReference type="EMBL" id="CP036299">
    <property type="protein sequence ID" value="QDV30227.1"/>
    <property type="molecule type" value="Genomic_DNA"/>
</dbReference>
<evidence type="ECO:0000256" key="1">
    <source>
        <dbReference type="SAM" id="Phobius"/>
    </source>
</evidence>